<name>A0ABS4HZ69_9BACL</name>
<dbReference type="SUPFAM" id="SSF52540">
    <property type="entry name" value="P-loop containing nucleoside triphosphate hydrolases"/>
    <property type="match status" value="1"/>
</dbReference>
<organism evidence="1 2">
    <name type="scientific">Paenibacillus aceris</name>
    <dbReference type="NCBI Taxonomy" id="869555"/>
    <lineage>
        <taxon>Bacteria</taxon>
        <taxon>Bacillati</taxon>
        <taxon>Bacillota</taxon>
        <taxon>Bacilli</taxon>
        <taxon>Bacillales</taxon>
        <taxon>Paenibacillaceae</taxon>
        <taxon>Paenibacillus</taxon>
    </lineage>
</organism>
<dbReference type="GO" id="GO:0016301">
    <property type="term" value="F:kinase activity"/>
    <property type="evidence" value="ECO:0007669"/>
    <property type="project" value="UniProtKB-KW"/>
</dbReference>
<sequence length="174" mass="19951">MIIMINGAFGAGKTTTANKLLSQIPNSLIFDPEEIGYMLRKLVPEDQRLAHERTDDFQDLDLWKVLTVKAADALKAQYNKHLIVPMTIYKRDNFDYIYRGFQAIDKDIFHFCLFASAETLYERLTHRGDEPGGWQFQQVAKCVSALRDPLFGEHIQTDSLGTDDIIRIILEKIA</sequence>
<evidence type="ECO:0000313" key="1">
    <source>
        <dbReference type="EMBL" id="MBP1963948.1"/>
    </source>
</evidence>
<dbReference type="EMBL" id="JAGGKV010000007">
    <property type="protein sequence ID" value="MBP1963948.1"/>
    <property type="molecule type" value="Genomic_DNA"/>
</dbReference>
<comment type="caution">
    <text evidence="1">The sequence shown here is derived from an EMBL/GenBank/DDBJ whole genome shotgun (WGS) entry which is preliminary data.</text>
</comment>
<accession>A0ABS4HZ69</accession>
<gene>
    <name evidence="1" type="ORF">J2Z65_003169</name>
</gene>
<keyword evidence="1" id="KW-0808">Transferase</keyword>
<dbReference type="Proteomes" id="UP001519344">
    <property type="component" value="Unassembled WGS sequence"/>
</dbReference>
<protein>
    <submittedName>
        <fullName evidence="1">Deoxyadenosine/deoxycytidine kinase</fullName>
    </submittedName>
</protein>
<reference evidence="1 2" key="1">
    <citation type="submission" date="2021-03" db="EMBL/GenBank/DDBJ databases">
        <title>Genomic Encyclopedia of Type Strains, Phase IV (KMG-IV): sequencing the most valuable type-strain genomes for metagenomic binning, comparative biology and taxonomic classification.</title>
        <authorList>
            <person name="Goeker M."/>
        </authorList>
    </citation>
    <scope>NUCLEOTIDE SEQUENCE [LARGE SCALE GENOMIC DNA]</scope>
    <source>
        <strain evidence="1 2">DSM 24950</strain>
    </source>
</reference>
<evidence type="ECO:0000313" key="2">
    <source>
        <dbReference type="Proteomes" id="UP001519344"/>
    </source>
</evidence>
<proteinExistence type="predicted"/>
<dbReference type="Gene3D" id="3.40.50.300">
    <property type="entry name" value="P-loop containing nucleotide triphosphate hydrolases"/>
    <property type="match status" value="1"/>
</dbReference>
<dbReference type="InterPro" id="IPR027417">
    <property type="entry name" value="P-loop_NTPase"/>
</dbReference>
<keyword evidence="2" id="KW-1185">Reference proteome</keyword>
<dbReference type="Pfam" id="PF13671">
    <property type="entry name" value="AAA_33"/>
    <property type="match status" value="1"/>
</dbReference>
<keyword evidence="1" id="KW-0418">Kinase</keyword>
<dbReference type="RefSeq" id="WP_167054717.1">
    <property type="nucleotide sequence ID" value="NZ_JAAOZR010000007.1"/>
</dbReference>